<dbReference type="EMBL" id="JAHHHN010000008">
    <property type="protein sequence ID" value="MBW4562583.1"/>
    <property type="molecule type" value="Genomic_DNA"/>
</dbReference>
<dbReference type="AlphaFoldDB" id="A0A951PZN6"/>
<dbReference type="Gene3D" id="2.60.40.3500">
    <property type="match status" value="1"/>
</dbReference>
<evidence type="ECO:0000313" key="4">
    <source>
        <dbReference type="Proteomes" id="UP000715781"/>
    </source>
</evidence>
<reference evidence="3" key="2">
    <citation type="journal article" date="2022" name="Microbiol. Resour. Announc.">
        <title>Metagenome Sequencing to Explore Phylogenomics of Terrestrial Cyanobacteria.</title>
        <authorList>
            <person name="Ward R.D."/>
            <person name="Stajich J.E."/>
            <person name="Johansen J.R."/>
            <person name="Huntemann M."/>
            <person name="Clum A."/>
            <person name="Foster B."/>
            <person name="Foster B."/>
            <person name="Roux S."/>
            <person name="Palaniappan K."/>
            <person name="Varghese N."/>
            <person name="Mukherjee S."/>
            <person name="Reddy T.B.K."/>
            <person name="Daum C."/>
            <person name="Copeland A."/>
            <person name="Chen I.A."/>
            <person name="Ivanova N.N."/>
            <person name="Kyrpides N.C."/>
            <person name="Shapiro N."/>
            <person name="Eloe-Fadrosh E.A."/>
            <person name="Pietrasiak N."/>
        </authorList>
    </citation>
    <scope>NUCLEOTIDE SEQUENCE</scope>
    <source>
        <strain evidence="3">JT2-VF2</strain>
    </source>
</reference>
<feature type="region of interest" description="Disordered" evidence="1">
    <location>
        <begin position="180"/>
        <end position="245"/>
    </location>
</feature>
<evidence type="ECO:0000259" key="2">
    <source>
        <dbReference type="Pfam" id="PF11741"/>
    </source>
</evidence>
<comment type="caution">
    <text evidence="3">The sequence shown here is derived from an EMBL/GenBank/DDBJ whole genome shotgun (WGS) entry which is preliminary data.</text>
</comment>
<reference evidence="3" key="1">
    <citation type="submission" date="2021-05" db="EMBL/GenBank/DDBJ databases">
        <authorList>
            <person name="Pietrasiak N."/>
            <person name="Ward R."/>
            <person name="Stajich J.E."/>
            <person name="Kurbessoian T."/>
        </authorList>
    </citation>
    <scope>NUCLEOTIDE SEQUENCE</scope>
    <source>
        <strain evidence="3">JT2-VF2</strain>
    </source>
</reference>
<feature type="domain" description="AMIN" evidence="2">
    <location>
        <begin position="72"/>
        <end position="163"/>
    </location>
</feature>
<feature type="compositionally biased region" description="Polar residues" evidence="1">
    <location>
        <begin position="216"/>
        <end position="245"/>
    </location>
</feature>
<dbReference type="Pfam" id="PF11741">
    <property type="entry name" value="AMIN"/>
    <property type="match status" value="1"/>
</dbReference>
<dbReference type="InterPro" id="IPR021731">
    <property type="entry name" value="AMIN_dom"/>
</dbReference>
<accession>A0A951PZN6</accession>
<organism evidence="3 4">
    <name type="scientific">Mojavia pulchra JT2-VF2</name>
    <dbReference type="NCBI Taxonomy" id="287848"/>
    <lineage>
        <taxon>Bacteria</taxon>
        <taxon>Bacillati</taxon>
        <taxon>Cyanobacteriota</taxon>
        <taxon>Cyanophyceae</taxon>
        <taxon>Nostocales</taxon>
        <taxon>Nostocaceae</taxon>
    </lineage>
</organism>
<gene>
    <name evidence="3" type="ORF">KME32_15815</name>
</gene>
<sequence length="334" mass="36948">MNKGLKAKKFFQLCKQLFGISLFGLYAAIALEVSGSAAKPVAKKAQDSNNANVQIQTGKDTVTAPLGRLDDWRFNPKTLQLEFTLSVGATPHHFYLTQPPRIVVDLPNTKLGYVPTQQTYSGAIQRVRVSQLKADVTRIVLDLAPGSFVSPNQVQLQPKSKRNPTRWVLRTFITGYNNFSQQRNYSQPPNSIPPSPYNNLQPSNNLSPSPYNNLQAPSNIPLNLYNNPQAPSNLLPTTTNSQQPFFTLPPPSNYLPPITNNLQQPFVSVPPLIPNNPSQLPSSILPPPNFPNQPSNFNSPIARPDFPTPTVPNYPSNADEPRVIEFGQPLPIKR</sequence>
<protein>
    <submittedName>
        <fullName evidence="3">AMIN domain-containing protein</fullName>
    </submittedName>
</protein>
<evidence type="ECO:0000313" key="3">
    <source>
        <dbReference type="EMBL" id="MBW4562583.1"/>
    </source>
</evidence>
<proteinExistence type="predicted"/>
<dbReference type="Proteomes" id="UP000715781">
    <property type="component" value="Unassembled WGS sequence"/>
</dbReference>
<name>A0A951PZN6_9NOST</name>
<feature type="region of interest" description="Disordered" evidence="1">
    <location>
        <begin position="279"/>
        <end position="334"/>
    </location>
</feature>
<feature type="compositionally biased region" description="Low complexity" evidence="1">
    <location>
        <begin position="197"/>
        <end position="215"/>
    </location>
</feature>
<evidence type="ECO:0000256" key="1">
    <source>
        <dbReference type="SAM" id="MobiDB-lite"/>
    </source>
</evidence>